<reference evidence="1" key="1">
    <citation type="submission" date="2020-07" db="EMBL/GenBank/DDBJ databases">
        <authorList>
            <person name="Nazaruddin N."/>
        </authorList>
    </citation>
    <scope>NUCLEOTIDE SEQUENCE</scope>
</reference>
<dbReference type="AlphaFoldDB" id="A0A6V7GXU2"/>
<evidence type="ECO:0000313" key="2">
    <source>
        <dbReference type="Proteomes" id="UP000752696"/>
    </source>
</evidence>
<dbReference type="EMBL" id="CAJDYZ010003235">
    <property type="protein sequence ID" value="CAD1469960.1"/>
    <property type="molecule type" value="Genomic_DNA"/>
</dbReference>
<sequence>ECAFWSVDNQSHANIPSSVLMKIMIIIQLLNCPCGSETQDINHILWHLHEAQRTNMINRLLKNG</sequence>
<name>A0A6V7GXU2_9HYME</name>
<comment type="caution">
    <text evidence="1">The sequence shown here is derived from an EMBL/GenBank/DDBJ whole genome shotgun (WGS) entry which is preliminary data.</text>
</comment>
<proteinExistence type="predicted"/>
<dbReference type="Proteomes" id="UP000752696">
    <property type="component" value="Unassembled WGS sequence"/>
</dbReference>
<gene>
    <name evidence="1" type="ORF">MHI_LOCUS170497</name>
</gene>
<protein>
    <submittedName>
        <fullName evidence="1">Uncharacterized protein</fullName>
    </submittedName>
</protein>
<feature type="non-terminal residue" evidence="1">
    <location>
        <position position="64"/>
    </location>
</feature>
<keyword evidence="2" id="KW-1185">Reference proteome</keyword>
<organism evidence="1 2">
    <name type="scientific">Heterotrigona itama</name>
    <dbReference type="NCBI Taxonomy" id="395501"/>
    <lineage>
        <taxon>Eukaryota</taxon>
        <taxon>Metazoa</taxon>
        <taxon>Ecdysozoa</taxon>
        <taxon>Arthropoda</taxon>
        <taxon>Hexapoda</taxon>
        <taxon>Insecta</taxon>
        <taxon>Pterygota</taxon>
        <taxon>Neoptera</taxon>
        <taxon>Endopterygota</taxon>
        <taxon>Hymenoptera</taxon>
        <taxon>Apocrita</taxon>
        <taxon>Aculeata</taxon>
        <taxon>Apoidea</taxon>
        <taxon>Anthophila</taxon>
        <taxon>Apidae</taxon>
        <taxon>Heterotrigona</taxon>
    </lineage>
</organism>
<feature type="non-terminal residue" evidence="1">
    <location>
        <position position="1"/>
    </location>
</feature>
<accession>A0A6V7GXU2</accession>
<evidence type="ECO:0000313" key="1">
    <source>
        <dbReference type="EMBL" id="CAD1469960.1"/>
    </source>
</evidence>